<comment type="caution">
    <text evidence="6">The sequence shown here is derived from an EMBL/GenBank/DDBJ whole genome shotgun (WGS) entry which is preliminary data.</text>
</comment>
<keyword evidence="2" id="KW-0503">Monooxygenase</keyword>
<keyword evidence="1" id="KW-0560">Oxidoreductase</keyword>
<evidence type="ECO:0008006" key="8">
    <source>
        <dbReference type="Google" id="ProtNLM"/>
    </source>
</evidence>
<dbReference type="PRINTS" id="PR00420">
    <property type="entry name" value="RNGMNOXGNASE"/>
</dbReference>
<dbReference type="Pfam" id="PF01494">
    <property type="entry name" value="FAD_binding_3"/>
    <property type="match status" value="1"/>
</dbReference>
<dbReference type="GO" id="GO:0071949">
    <property type="term" value="F:FAD binding"/>
    <property type="evidence" value="ECO:0007669"/>
    <property type="project" value="InterPro"/>
</dbReference>
<dbReference type="InterPro" id="IPR002938">
    <property type="entry name" value="FAD-bd"/>
</dbReference>
<evidence type="ECO:0000256" key="3">
    <source>
        <dbReference type="ARBA" id="ARBA00024018"/>
    </source>
</evidence>
<feature type="domain" description="FAD-binding" evidence="5">
    <location>
        <begin position="92"/>
        <end position="310"/>
    </location>
</feature>
<dbReference type="Gene3D" id="3.50.50.60">
    <property type="entry name" value="FAD/NAD(P)-binding domain"/>
    <property type="match status" value="1"/>
</dbReference>
<dbReference type="InterPro" id="IPR044560">
    <property type="entry name" value="MOase"/>
</dbReference>
<evidence type="ECO:0000256" key="2">
    <source>
        <dbReference type="ARBA" id="ARBA00023033"/>
    </source>
</evidence>
<dbReference type="EMBL" id="JAMYWD010000007">
    <property type="protein sequence ID" value="KAJ4965931.1"/>
    <property type="molecule type" value="Genomic_DNA"/>
</dbReference>
<dbReference type="InterPro" id="IPR006076">
    <property type="entry name" value="FAD-dep_OxRdtase"/>
</dbReference>
<accession>A0A9Q0K8R2</accession>
<evidence type="ECO:0000259" key="5">
    <source>
        <dbReference type="Pfam" id="PF01494"/>
    </source>
</evidence>
<feature type="domain" description="FAD dependent oxidoreductase" evidence="4">
    <location>
        <begin position="7"/>
        <end position="53"/>
    </location>
</feature>
<keyword evidence="7" id="KW-1185">Reference proteome</keyword>
<comment type="similarity">
    <text evidence="3">Belongs to the 3-hydroxybenzoate 6-hydroxylase family.</text>
</comment>
<dbReference type="PANTHER" id="PTHR45934">
    <property type="entry name" value="FAD/NAD(P)-BINDING OXIDOREDUCTASE FAMILY PROTEIN"/>
    <property type="match status" value="1"/>
</dbReference>
<reference evidence="6" key="1">
    <citation type="journal article" date="2023" name="Plant J.">
        <title>The genome of the king protea, Protea cynaroides.</title>
        <authorList>
            <person name="Chang J."/>
            <person name="Duong T.A."/>
            <person name="Schoeman C."/>
            <person name="Ma X."/>
            <person name="Roodt D."/>
            <person name="Barker N."/>
            <person name="Li Z."/>
            <person name="Van de Peer Y."/>
            <person name="Mizrachi E."/>
        </authorList>
    </citation>
    <scope>NUCLEOTIDE SEQUENCE</scope>
    <source>
        <tissue evidence="6">Young leaves</tissue>
    </source>
</reference>
<gene>
    <name evidence="6" type="ORF">NE237_017780</name>
</gene>
<dbReference type="Pfam" id="PF01266">
    <property type="entry name" value="DAO"/>
    <property type="match status" value="1"/>
</dbReference>
<dbReference type="AlphaFoldDB" id="A0A9Q0K8R2"/>
<dbReference type="PANTHER" id="PTHR45934:SF1">
    <property type="entry name" value="OS04G0423100 PROTEIN"/>
    <property type="match status" value="1"/>
</dbReference>
<evidence type="ECO:0000259" key="4">
    <source>
        <dbReference type="Pfam" id="PF01266"/>
    </source>
</evidence>
<evidence type="ECO:0000313" key="6">
    <source>
        <dbReference type="EMBL" id="KAJ4965931.1"/>
    </source>
</evidence>
<name>A0A9Q0K8R2_9MAGN</name>
<protein>
    <recommendedName>
        <fullName evidence="8">FAD-binding domain-containing protein</fullName>
    </recommendedName>
</protein>
<dbReference type="SUPFAM" id="SSF51905">
    <property type="entry name" value="FAD/NAD(P)-binding domain"/>
    <property type="match status" value="1"/>
</dbReference>
<evidence type="ECO:0000313" key="7">
    <source>
        <dbReference type="Proteomes" id="UP001141806"/>
    </source>
</evidence>
<proteinExistence type="inferred from homology"/>
<dbReference type="Proteomes" id="UP001141806">
    <property type="component" value="Unassembled WGS sequence"/>
</dbReference>
<dbReference type="OrthoDB" id="1878542at2759"/>
<dbReference type="InterPro" id="IPR036188">
    <property type="entry name" value="FAD/NAD-bd_sf"/>
</dbReference>
<organism evidence="6 7">
    <name type="scientific">Protea cynaroides</name>
    <dbReference type="NCBI Taxonomy" id="273540"/>
    <lineage>
        <taxon>Eukaryota</taxon>
        <taxon>Viridiplantae</taxon>
        <taxon>Streptophyta</taxon>
        <taxon>Embryophyta</taxon>
        <taxon>Tracheophyta</taxon>
        <taxon>Spermatophyta</taxon>
        <taxon>Magnoliopsida</taxon>
        <taxon>Proteales</taxon>
        <taxon>Proteaceae</taxon>
        <taxon>Protea</taxon>
    </lineage>
</organism>
<sequence>MEISEEVVVVGGGIAGLATALALKRVGIEALVLERSPELRTTGAALTLFPNAWLALKALGVVHKLTSIYSPLKKTGKGPIAVHRRVLLETLARELAPETIRFSSKLTSIRTVAMDDEFSSSVAIISLHDGMTIRAKVLIGCDGVHSVVARWLGLKAPVNSGRSGIRSLAVYPDGHGFNHEVCQFVDQGKRGAYVPLNDKEFYWFLTYTSTLQDEKIAADPKLLQKNVTENLAKDFPPSFLDVVQHSDLATLTWAEPKFRYPWDLICGHVCKGNITVAGDAMHPMTPDLGQGGCSALEDAVVLGRQLAKSLLPNPNERGQIVAVEAARAIQGYVKERR</sequence>
<evidence type="ECO:0000256" key="1">
    <source>
        <dbReference type="ARBA" id="ARBA00023002"/>
    </source>
</evidence>
<dbReference type="GO" id="GO:0004497">
    <property type="term" value="F:monooxygenase activity"/>
    <property type="evidence" value="ECO:0007669"/>
    <property type="project" value="UniProtKB-KW"/>
</dbReference>